<dbReference type="Proteomes" id="UP000273982">
    <property type="component" value="Plasmid pGW6_1"/>
</dbReference>
<feature type="chain" id="PRO_5018316939" evidence="2">
    <location>
        <begin position="21"/>
        <end position="222"/>
    </location>
</feature>
<evidence type="ECO:0000256" key="1">
    <source>
        <dbReference type="SAM" id="MobiDB-lite"/>
    </source>
</evidence>
<protein>
    <submittedName>
        <fullName evidence="3">Uncharacterized protein</fullName>
    </submittedName>
</protein>
<feature type="signal peptide" evidence="2">
    <location>
        <begin position="1"/>
        <end position="20"/>
    </location>
</feature>
<feature type="region of interest" description="Disordered" evidence="1">
    <location>
        <begin position="50"/>
        <end position="112"/>
    </location>
</feature>
<dbReference type="AlphaFoldDB" id="A0A3G8M9X5"/>
<dbReference type="KEGG" id="mros:EHO51_18075"/>
<geneLocation type="plasmid" evidence="4">
    <name>pgw6_1</name>
</geneLocation>
<keyword evidence="2" id="KW-0732">Signal</keyword>
<gene>
    <name evidence="3" type="ORF">EHO51_18075</name>
</gene>
<evidence type="ECO:0000256" key="2">
    <source>
        <dbReference type="SAM" id="SignalP"/>
    </source>
</evidence>
<sequence length="222" mass="22694">MRLSLRVAVAGCLCAGAAGAAVPVVDPPREGTEKSIADCMKKARVYKDQTLEPSNGITKSHKTPGSAAGSVPSTAGADVSGSHANASGGSLSNMDLSNLTPAQPANGPAAYTPQSLNLKASAQTVSSLQQMAPALASNTSDQRYASLAIGALPLAQGAWDQNSQARSNNGALWNQLIMAGLLTTQLVNQRNVNVTGGSSYAANIFSFDPARATFVEPRVSPQ</sequence>
<accession>A0A3G8M9X5</accession>
<organism evidence="3 4">
    <name type="scientific">Methylocystis rosea</name>
    <dbReference type="NCBI Taxonomy" id="173366"/>
    <lineage>
        <taxon>Bacteria</taxon>
        <taxon>Pseudomonadati</taxon>
        <taxon>Pseudomonadota</taxon>
        <taxon>Alphaproteobacteria</taxon>
        <taxon>Hyphomicrobiales</taxon>
        <taxon>Methylocystaceae</taxon>
        <taxon>Methylocystis</taxon>
    </lineage>
</organism>
<evidence type="ECO:0000313" key="4">
    <source>
        <dbReference type="Proteomes" id="UP000273982"/>
    </source>
</evidence>
<keyword evidence="3" id="KW-0614">Plasmid</keyword>
<evidence type="ECO:0000313" key="3">
    <source>
        <dbReference type="EMBL" id="AZG78751.1"/>
    </source>
</evidence>
<name>A0A3G8M9X5_9HYPH</name>
<feature type="compositionally biased region" description="Polar residues" evidence="1">
    <location>
        <begin position="82"/>
        <end position="103"/>
    </location>
</feature>
<dbReference type="RefSeq" id="WP_124740262.1">
    <property type="nucleotide sequence ID" value="NZ_CP034087.1"/>
</dbReference>
<dbReference type="EMBL" id="CP034087">
    <property type="protein sequence ID" value="AZG78751.1"/>
    <property type="molecule type" value="Genomic_DNA"/>
</dbReference>
<proteinExistence type="predicted"/>
<reference evidence="3 4" key="1">
    <citation type="submission" date="2018-11" db="EMBL/GenBank/DDBJ databases">
        <title>Genome squencing of methanotrophic bacteria isolated from alkaline groundwater in Korea.</title>
        <authorList>
            <person name="Nguyen L.N."/>
        </authorList>
    </citation>
    <scope>NUCLEOTIDE SEQUENCE [LARGE SCALE GENOMIC DNA]</scope>
    <source>
        <strain evidence="3 4">GW6</strain>
        <plasmid evidence="4">pgw6_1</plasmid>
    </source>
</reference>